<dbReference type="Pfam" id="PF12727">
    <property type="entry name" value="PBP_like"/>
    <property type="match status" value="1"/>
</dbReference>
<dbReference type="OrthoDB" id="9805928at2"/>
<feature type="domain" description="PBP" evidence="1">
    <location>
        <begin position="89"/>
        <end position="267"/>
    </location>
</feature>
<evidence type="ECO:0000313" key="3">
    <source>
        <dbReference type="EMBL" id="SDI49647.1"/>
    </source>
</evidence>
<dbReference type="InterPro" id="IPR024370">
    <property type="entry name" value="PBP_domain"/>
</dbReference>
<proteinExistence type="predicted"/>
<evidence type="ECO:0000259" key="2">
    <source>
        <dbReference type="Pfam" id="PF12728"/>
    </source>
</evidence>
<dbReference type="InterPro" id="IPR010093">
    <property type="entry name" value="SinI_DNA-bd"/>
</dbReference>
<evidence type="ECO:0000259" key="1">
    <source>
        <dbReference type="Pfam" id="PF12727"/>
    </source>
</evidence>
<dbReference type="SUPFAM" id="SSF53850">
    <property type="entry name" value="Periplasmic binding protein-like II"/>
    <property type="match status" value="1"/>
</dbReference>
<dbReference type="Pfam" id="PF12728">
    <property type="entry name" value="HTH_17"/>
    <property type="match status" value="1"/>
</dbReference>
<evidence type="ECO:0000313" key="4">
    <source>
        <dbReference type="Proteomes" id="UP000199093"/>
    </source>
</evidence>
<accession>A0A1G8L236</accession>
<dbReference type="InterPro" id="IPR041657">
    <property type="entry name" value="HTH_17"/>
</dbReference>
<protein>
    <submittedName>
        <fullName evidence="3">DNA binding domain-containing protein, excisionase family</fullName>
    </submittedName>
</protein>
<dbReference type="RefSeq" id="WP_089845610.1">
    <property type="nucleotide sequence ID" value="NZ_FNEJ01000005.1"/>
</dbReference>
<dbReference type="STRING" id="555512.SAMN04487993_1005231"/>
<organism evidence="3 4">
    <name type="scientific">Salipiger marinus</name>
    <dbReference type="NCBI Taxonomy" id="555512"/>
    <lineage>
        <taxon>Bacteria</taxon>
        <taxon>Pseudomonadati</taxon>
        <taxon>Pseudomonadota</taxon>
        <taxon>Alphaproteobacteria</taxon>
        <taxon>Rhodobacterales</taxon>
        <taxon>Roseobacteraceae</taxon>
        <taxon>Salipiger</taxon>
    </lineage>
</organism>
<dbReference type="GO" id="GO:0003677">
    <property type="term" value="F:DNA binding"/>
    <property type="evidence" value="ECO:0007669"/>
    <property type="project" value="InterPro"/>
</dbReference>
<name>A0A1G8L236_9RHOB</name>
<sequence>MTTSQTPSHDYLTVRELADLLRLKERKVYDLAASGALPCSRATGKLLFPATEIRDWIARAQSGGLPAQPDRPRVFLGSHDPLLDWAIRQSRCGLATYFDGSEQGLRQFAAREGVATGLHLPDPSGGWNRTAAQDICGGQDAVLLRFATRRRGLVLRPDGPAPQRLGDLAGLRIVARQEGSGSQRLLQQLIRQEGLDPAKLSFTAPERTEDEAVQCVRRGEADAALGLDCAARAAGLPFVPLVEESFDLLCDRKAVFDPPLQSLLEFCRSPAFHDRATSLGGYDVTGLGRVVWNG</sequence>
<dbReference type="PANTHER" id="PTHR38431:SF1">
    <property type="entry name" value="BLL2305 PROTEIN"/>
    <property type="match status" value="1"/>
</dbReference>
<dbReference type="PANTHER" id="PTHR38431">
    <property type="entry name" value="BLL2305 PROTEIN"/>
    <property type="match status" value="1"/>
</dbReference>
<dbReference type="Gene3D" id="3.40.190.10">
    <property type="entry name" value="Periplasmic binding protein-like II"/>
    <property type="match status" value="1"/>
</dbReference>
<keyword evidence="4" id="KW-1185">Reference proteome</keyword>
<dbReference type="EMBL" id="FNEJ01000005">
    <property type="protein sequence ID" value="SDI49647.1"/>
    <property type="molecule type" value="Genomic_DNA"/>
</dbReference>
<reference evidence="4" key="1">
    <citation type="submission" date="2016-10" db="EMBL/GenBank/DDBJ databases">
        <authorList>
            <person name="Varghese N."/>
            <person name="Submissions S."/>
        </authorList>
    </citation>
    <scope>NUCLEOTIDE SEQUENCE [LARGE SCALE GENOMIC DNA]</scope>
    <source>
        <strain evidence="4">DSM 26424</strain>
    </source>
</reference>
<dbReference type="AlphaFoldDB" id="A0A1G8L236"/>
<feature type="domain" description="Helix-turn-helix" evidence="2">
    <location>
        <begin position="11"/>
        <end position="59"/>
    </location>
</feature>
<dbReference type="NCBIfam" id="TIGR01764">
    <property type="entry name" value="excise"/>
    <property type="match status" value="1"/>
</dbReference>
<dbReference type="Proteomes" id="UP000199093">
    <property type="component" value="Unassembled WGS sequence"/>
</dbReference>
<gene>
    <name evidence="3" type="ORF">SAMN04487993_1005231</name>
</gene>